<dbReference type="InterPro" id="IPR012340">
    <property type="entry name" value="NA-bd_OB-fold"/>
</dbReference>
<feature type="transmembrane region" description="Helical" evidence="1">
    <location>
        <begin position="56"/>
        <end position="77"/>
    </location>
</feature>
<organism evidence="2">
    <name type="scientific">hydrothermal vent metagenome</name>
    <dbReference type="NCBI Taxonomy" id="652676"/>
    <lineage>
        <taxon>unclassified sequences</taxon>
        <taxon>metagenomes</taxon>
        <taxon>ecological metagenomes</taxon>
    </lineage>
</organism>
<feature type="transmembrane region" description="Helical" evidence="1">
    <location>
        <begin position="12"/>
        <end position="44"/>
    </location>
</feature>
<reference evidence="2" key="1">
    <citation type="submission" date="2018-06" db="EMBL/GenBank/DDBJ databases">
        <authorList>
            <person name="Zhirakovskaya E."/>
        </authorList>
    </citation>
    <scope>NUCLEOTIDE SEQUENCE</scope>
</reference>
<dbReference type="PANTHER" id="PTHR33507">
    <property type="entry name" value="INNER MEMBRANE PROTEIN YBBJ"/>
    <property type="match status" value="1"/>
</dbReference>
<keyword evidence="1" id="KW-0472">Membrane</keyword>
<evidence type="ECO:0000256" key="1">
    <source>
        <dbReference type="SAM" id="Phobius"/>
    </source>
</evidence>
<protein>
    <submittedName>
        <fullName evidence="2">Uncharacterized protein</fullName>
    </submittedName>
</protein>
<dbReference type="PANTHER" id="PTHR33507:SF3">
    <property type="entry name" value="INNER MEMBRANE PROTEIN YBBJ"/>
    <property type="match status" value="1"/>
</dbReference>
<keyword evidence="1" id="KW-0812">Transmembrane</keyword>
<gene>
    <name evidence="2" type="ORF">MNBD_GAMMA17-1534</name>
</gene>
<keyword evidence="1" id="KW-1133">Transmembrane helix</keyword>
<evidence type="ECO:0000313" key="2">
    <source>
        <dbReference type="EMBL" id="VAW86995.1"/>
    </source>
</evidence>
<sequence length="160" mass="17518">MIEFFNDNIYSFWFAIGFLLLIIEALALGFSTGFILFIGLGALLTGGAIWFELVPATWLSSIATFALSSVLISFLLWKPLRAIQRNSKPPKKDNSSDIIGLKFRLKGEISTAAPGVTRYSGVEWQVVIDHASEQQMIAAGTTVVVVSVDAGTFWVDVDNK</sequence>
<dbReference type="GO" id="GO:0005886">
    <property type="term" value="C:plasma membrane"/>
    <property type="evidence" value="ECO:0007669"/>
    <property type="project" value="TreeGrafter"/>
</dbReference>
<name>A0A3B0Z105_9ZZZZ</name>
<dbReference type="AlphaFoldDB" id="A0A3B0Z105"/>
<dbReference type="InterPro" id="IPR052165">
    <property type="entry name" value="Membrane_assoc_protease"/>
</dbReference>
<dbReference type="Gene3D" id="2.40.50.140">
    <property type="entry name" value="Nucleic acid-binding proteins"/>
    <property type="match status" value="1"/>
</dbReference>
<accession>A0A3B0Z105</accession>
<dbReference type="EMBL" id="UOFQ01000055">
    <property type="protein sequence ID" value="VAW86995.1"/>
    <property type="molecule type" value="Genomic_DNA"/>
</dbReference>
<proteinExistence type="predicted"/>